<sequence length="164" mass="17871">MKSENYAKLRRIGLNCREDLPAAGLEKLNKKAKHDLRIVRAEGETAINKGRGEGLADIGEKVDGSVEIGGGRTVDDADDAESFAVRLKVLPGTGRRAAEDKLEAEGSGVPGLDFEGGLQISRHFLHDDKSQITNFSPSHCHVNCHVKQVKSHVAHISPSWQQDR</sequence>
<gene>
    <name evidence="1" type="primary">Vigan.01G108500</name>
    <name evidence="1" type="ORF">VIGAN_01108500</name>
</gene>
<keyword evidence="2" id="KW-1185">Reference proteome</keyword>
<reference evidence="1 2" key="1">
    <citation type="journal article" date="2015" name="Sci. Rep.">
        <title>The power of single molecule real-time sequencing technology in the de novo assembly of a eukaryotic genome.</title>
        <authorList>
            <person name="Sakai H."/>
            <person name="Naito K."/>
            <person name="Ogiso-Tanaka E."/>
            <person name="Takahashi Y."/>
            <person name="Iseki K."/>
            <person name="Muto C."/>
            <person name="Satou K."/>
            <person name="Teruya K."/>
            <person name="Shiroma A."/>
            <person name="Shimoji M."/>
            <person name="Hirano T."/>
            <person name="Itoh T."/>
            <person name="Kaga A."/>
            <person name="Tomooka N."/>
        </authorList>
    </citation>
    <scope>NUCLEOTIDE SEQUENCE [LARGE SCALE GENOMIC DNA]</scope>
    <source>
        <strain evidence="2">cv. Shumari</strain>
    </source>
</reference>
<accession>A0A0S3QZ05</accession>
<protein>
    <submittedName>
        <fullName evidence="1">Uncharacterized protein</fullName>
    </submittedName>
</protein>
<dbReference type="EMBL" id="AP015034">
    <property type="protein sequence ID" value="BAT73582.1"/>
    <property type="molecule type" value="Genomic_DNA"/>
</dbReference>
<evidence type="ECO:0000313" key="1">
    <source>
        <dbReference type="EMBL" id="BAT73582.1"/>
    </source>
</evidence>
<evidence type="ECO:0000313" key="2">
    <source>
        <dbReference type="Proteomes" id="UP000291084"/>
    </source>
</evidence>
<dbReference type="AlphaFoldDB" id="A0A0S3QZ05"/>
<name>A0A0S3QZ05_PHAAN</name>
<proteinExistence type="predicted"/>
<dbReference type="Proteomes" id="UP000291084">
    <property type="component" value="Chromosome 1"/>
</dbReference>
<organism evidence="1 2">
    <name type="scientific">Vigna angularis var. angularis</name>
    <dbReference type="NCBI Taxonomy" id="157739"/>
    <lineage>
        <taxon>Eukaryota</taxon>
        <taxon>Viridiplantae</taxon>
        <taxon>Streptophyta</taxon>
        <taxon>Embryophyta</taxon>
        <taxon>Tracheophyta</taxon>
        <taxon>Spermatophyta</taxon>
        <taxon>Magnoliopsida</taxon>
        <taxon>eudicotyledons</taxon>
        <taxon>Gunneridae</taxon>
        <taxon>Pentapetalae</taxon>
        <taxon>rosids</taxon>
        <taxon>fabids</taxon>
        <taxon>Fabales</taxon>
        <taxon>Fabaceae</taxon>
        <taxon>Papilionoideae</taxon>
        <taxon>50 kb inversion clade</taxon>
        <taxon>NPAAA clade</taxon>
        <taxon>indigoferoid/millettioid clade</taxon>
        <taxon>Phaseoleae</taxon>
        <taxon>Vigna</taxon>
    </lineage>
</organism>